<dbReference type="AlphaFoldDB" id="X1AB47"/>
<dbReference type="EMBL" id="BART01001347">
    <property type="protein sequence ID" value="GAG67202.1"/>
    <property type="molecule type" value="Genomic_DNA"/>
</dbReference>
<protein>
    <recommendedName>
        <fullName evidence="3">SMP domain-containing protein</fullName>
    </recommendedName>
</protein>
<evidence type="ECO:0000313" key="2">
    <source>
        <dbReference type="EMBL" id="GAG67202.1"/>
    </source>
</evidence>
<sequence>MGKNKMTSKAARRIQSHADRTGKNQGFKSRAQSSAAKNSNKK</sequence>
<gene>
    <name evidence="2" type="ORF">S01H4_04862</name>
</gene>
<comment type="caution">
    <text evidence="2">The sequence shown here is derived from an EMBL/GenBank/DDBJ whole genome shotgun (WGS) entry which is preliminary data.</text>
</comment>
<feature type="compositionally biased region" description="Polar residues" evidence="1">
    <location>
        <begin position="23"/>
        <end position="42"/>
    </location>
</feature>
<accession>X1AB47</accession>
<name>X1AB47_9ZZZZ</name>
<evidence type="ECO:0008006" key="3">
    <source>
        <dbReference type="Google" id="ProtNLM"/>
    </source>
</evidence>
<proteinExistence type="predicted"/>
<organism evidence="2">
    <name type="scientific">marine sediment metagenome</name>
    <dbReference type="NCBI Taxonomy" id="412755"/>
    <lineage>
        <taxon>unclassified sequences</taxon>
        <taxon>metagenomes</taxon>
        <taxon>ecological metagenomes</taxon>
    </lineage>
</organism>
<evidence type="ECO:0000256" key="1">
    <source>
        <dbReference type="SAM" id="MobiDB-lite"/>
    </source>
</evidence>
<reference evidence="2" key="1">
    <citation type="journal article" date="2014" name="Front. Microbiol.">
        <title>High frequency of phylogenetically diverse reductive dehalogenase-homologous genes in deep subseafloor sedimentary metagenomes.</title>
        <authorList>
            <person name="Kawai M."/>
            <person name="Futagami T."/>
            <person name="Toyoda A."/>
            <person name="Takaki Y."/>
            <person name="Nishi S."/>
            <person name="Hori S."/>
            <person name="Arai W."/>
            <person name="Tsubouchi T."/>
            <person name="Morono Y."/>
            <person name="Uchiyama I."/>
            <person name="Ito T."/>
            <person name="Fujiyama A."/>
            <person name="Inagaki F."/>
            <person name="Takami H."/>
        </authorList>
    </citation>
    <scope>NUCLEOTIDE SEQUENCE</scope>
    <source>
        <strain evidence="2">Expedition CK06-06</strain>
    </source>
</reference>
<feature type="region of interest" description="Disordered" evidence="1">
    <location>
        <begin position="1"/>
        <end position="42"/>
    </location>
</feature>